<feature type="region of interest" description="Disordered" evidence="1">
    <location>
        <begin position="1"/>
        <end position="33"/>
    </location>
</feature>
<sequence>MARPSTAVVGHDQAPCRGSRPRPSHLQGGSRLRPRPPWAAGCYQCQPAGGAAAREHNHLQCGACKGGRLQGTRKERLSVAIPQGAAKVAASRGSGAGGKSDYRRARAAAAYIGVTTPA</sequence>
<dbReference type="EMBL" id="AMZH03007873">
    <property type="protein sequence ID" value="RRT60231.1"/>
    <property type="molecule type" value="Genomic_DNA"/>
</dbReference>
<dbReference type="AlphaFoldDB" id="A0A426Z8F1"/>
<reference evidence="2 3" key="1">
    <citation type="journal article" date="2014" name="Agronomy (Basel)">
        <title>A Draft Genome Sequence for Ensete ventricosum, the Drought-Tolerant Tree Against Hunger.</title>
        <authorList>
            <person name="Harrison J."/>
            <person name="Moore K.A."/>
            <person name="Paszkiewicz K."/>
            <person name="Jones T."/>
            <person name="Grant M."/>
            <person name="Ambacheew D."/>
            <person name="Muzemil S."/>
            <person name="Studholme D.J."/>
        </authorList>
    </citation>
    <scope>NUCLEOTIDE SEQUENCE [LARGE SCALE GENOMIC DNA]</scope>
</reference>
<organism evidence="2 3">
    <name type="scientific">Ensete ventricosum</name>
    <name type="common">Abyssinian banana</name>
    <name type="synonym">Musa ensete</name>
    <dbReference type="NCBI Taxonomy" id="4639"/>
    <lineage>
        <taxon>Eukaryota</taxon>
        <taxon>Viridiplantae</taxon>
        <taxon>Streptophyta</taxon>
        <taxon>Embryophyta</taxon>
        <taxon>Tracheophyta</taxon>
        <taxon>Spermatophyta</taxon>
        <taxon>Magnoliopsida</taxon>
        <taxon>Liliopsida</taxon>
        <taxon>Zingiberales</taxon>
        <taxon>Musaceae</taxon>
        <taxon>Ensete</taxon>
    </lineage>
</organism>
<proteinExistence type="predicted"/>
<gene>
    <name evidence="2" type="ORF">B296_00016357</name>
</gene>
<accession>A0A426Z8F1</accession>
<evidence type="ECO:0000313" key="3">
    <source>
        <dbReference type="Proteomes" id="UP000287651"/>
    </source>
</evidence>
<dbReference type="Proteomes" id="UP000287651">
    <property type="component" value="Unassembled WGS sequence"/>
</dbReference>
<name>A0A426Z8F1_ENSVE</name>
<protein>
    <submittedName>
        <fullName evidence="2">Uncharacterized protein</fullName>
    </submittedName>
</protein>
<comment type="caution">
    <text evidence="2">The sequence shown here is derived from an EMBL/GenBank/DDBJ whole genome shotgun (WGS) entry which is preliminary data.</text>
</comment>
<evidence type="ECO:0000313" key="2">
    <source>
        <dbReference type="EMBL" id="RRT60231.1"/>
    </source>
</evidence>
<evidence type="ECO:0000256" key="1">
    <source>
        <dbReference type="SAM" id="MobiDB-lite"/>
    </source>
</evidence>